<dbReference type="Proteomes" id="UP001237642">
    <property type="component" value="Unassembled WGS sequence"/>
</dbReference>
<dbReference type="NCBIfam" id="TIGR01640">
    <property type="entry name" value="F_box_assoc_1"/>
    <property type="match status" value="1"/>
</dbReference>
<comment type="caution">
    <text evidence="2">The sequence shown here is derived from an EMBL/GenBank/DDBJ whole genome shotgun (WGS) entry which is preliminary data.</text>
</comment>
<reference evidence="2" key="1">
    <citation type="submission" date="2023-02" db="EMBL/GenBank/DDBJ databases">
        <title>Genome of toxic invasive species Heracleum sosnowskyi carries increased number of genes despite the absence of recent whole-genome duplications.</title>
        <authorList>
            <person name="Schelkunov M."/>
            <person name="Shtratnikova V."/>
            <person name="Makarenko M."/>
            <person name="Klepikova A."/>
            <person name="Omelchenko D."/>
            <person name="Novikova G."/>
            <person name="Obukhova E."/>
            <person name="Bogdanov V."/>
            <person name="Penin A."/>
            <person name="Logacheva M."/>
        </authorList>
    </citation>
    <scope>NUCLEOTIDE SEQUENCE</scope>
    <source>
        <strain evidence="2">Hsosn_3</strain>
        <tissue evidence="2">Leaf</tissue>
    </source>
</reference>
<feature type="domain" description="F-box associated beta-propeller type 1" evidence="1">
    <location>
        <begin position="2"/>
        <end position="141"/>
    </location>
</feature>
<name>A0AAD8MAX0_9APIA</name>
<evidence type="ECO:0000313" key="3">
    <source>
        <dbReference type="Proteomes" id="UP001237642"/>
    </source>
</evidence>
<organism evidence="2 3">
    <name type="scientific">Heracleum sosnowskyi</name>
    <dbReference type="NCBI Taxonomy" id="360622"/>
    <lineage>
        <taxon>Eukaryota</taxon>
        <taxon>Viridiplantae</taxon>
        <taxon>Streptophyta</taxon>
        <taxon>Embryophyta</taxon>
        <taxon>Tracheophyta</taxon>
        <taxon>Spermatophyta</taxon>
        <taxon>Magnoliopsida</taxon>
        <taxon>eudicotyledons</taxon>
        <taxon>Gunneridae</taxon>
        <taxon>Pentapetalae</taxon>
        <taxon>asterids</taxon>
        <taxon>campanulids</taxon>
        <taxon>Apiales</taxon>
        <taxon>Apiaceae</taxon>
        <taxon>Apioideae</taxon>
        <taxon>apioid superclade</taxon>
        <taxon>Tordylieae</taxon>
        <taxon>Tordyliinae</taxon>
        <taxon>Heracleum</taxon>
    </lineage>
</organism>
<dbReference type="AlphaFoldDB" id="A0AAD8MAX0"/>
<proteinExistence type="predicted"/>
<reference evidence="2" key="2">
    <citation type="submission" date="2023-05" db="EMBL/GenBank/DDBJ databases">
        <authorList>
            <person name="Schelkunov M.I."/>
        </authorList>
    </citation>
    <scope>NUCLEOTIDE SEQUENCE</scope>
    <source>
        <strain evidence="2">Hsosn_3</strain>
        <tissue evidence="2">Leaf</tissue>
    </source>
</reference>
<evidence type="ECO:0000313" key="2">
    <source>
        <dbReference type="EMBL" id="KAK1367156.1"/>
    </source>
</evidence>
<keyword evidence="3" id="KW-1185">Reference proteome</keyword>
<protein>
    <recommendedName>
        <fullName evidence="1">F-box associated beta-propeller type 1 domain-containing protein</fullName>
    </recommendedName>
</protein>
<evidence type="ECO:0000259" key="1">
    <source>
        <dbReference type="Pfam" id="PF07734"/>
    </source>
</evidence>
<accession>A0AAD8MAX0</accession>
<sequence length="171" mass="19706">MFLGGALHWMAIKTLGSESYQSILAYDLAAENYREVPMPRVQTDNQDVWSLCIFAESLCVLTFHHPYICIDVWLMNDYMVENSWCKVFSLEHPKIVRSFISVVGLVAYSKSRKDVLIEVVMKNLIWYNLEIKEIKTVKIAYNMPDVLYDLLVCTESLVAPDYIPSSAEKQP</sequence>
<dbReference type="Pfam" id="PF07734">
    <property type="entry name" value="FBA_1"/>
    <property type="match status" value="1"/>
</dbReference>
<dbReference type="EMBL" id="JAUIZM010000009">
    <property type="protein sequence ID" value="KAK1367156.1"/>
    <property type="molecule type" value="Genomic_DNA"/>
</dbReference>
<gene>
    <name evidence="2" type="ORF">POM88_042717</name>
</gene>
<dbReference type="InterPro" id="IPR006527">
    <property type="entry name" value="F-box-assoc_dom_typ1"/>
</dbReference>
<dbReference type="InterPro" id="IPR017451">
    <property type="entry name" value="F-box-assoc_interact_dom"/>
</dbReference>